<dbReference type="EMBL" id="MHQM01000040">
    <property type="protein sequence ID" value="OHA02639.1"/>
    <property type="molecule type" value="Genomic_DNA"/>
</dbReference>
<dbReference type="InterPro" id="IPR044044">
    <property type="entry name" value="DUF5679"/>
</dbReference>
<dbReference type="AlphaFoldDB" id="A0A1G2KW52"/>
<dbReference type="Proteomes" id="UP000178510">
    <property type="component" value="Unassembled WGS sequence"/>
</dbReference>
<organism evidence="2 3">
    <name type="scientific">Candidatus Sungbacteria bacterium RIFCSPHIGHO2_02_FULL_52_23</name>
    <dbReference type="NCBI Taxonomy" id="1802274"/>
    <lineage>
        <taxon>Bacteria</taxon>
        <taxon>Candidatus Sungiibacteriota</taxon>
    </lineage>
</organism>
<proteinExistence type="predicted"/>
<dbReference type="Pfam" id="PF18930">
    <property type="entry name" value="DUF5679"/>
    <property type="match status" value="1"/>
</dbReference>
<gene>
    <name evidence="2" type="ORF">A3J58_02825</name>
</gene>
<comment type="caution">
    <text evidence="2">The sequence shown here is derived from an EMBL/GenBank/DDBJ whole genome shotgun (WGS) entry which is preliminary data.</text>
</comment>
<name>A0A1G2KW52_9BACT</name>
<evidence type="ECO:0000313" key="2">
    <source>
        <dbReference type="EMBL" id="OHA02639.1"/>
    </source>
</evidence>
<protein>
    <recommendedName>
        <fullName evidence="1">DUF5679 domain-containing protein</fullName>
    </recommendedName>
</protein>
<reference evidence="2 3" key="1">
    <citation type="journal article" date="2016" name="Nat. Commun.">
        <title>Thousands of microbial genomes shed light on interconnected biogeochemical processes in an aquifer system.</title>
        <authorList>
            <person name="Anantharaman K."/>
            <person name="Brown C.T."/>
            <person name="Hug L.A."/>
            <person name="Sharon I."/>
            <person name="Castelle C.J."/>
            <person name="Probst A.J."/>
            <person name="Thomas B.C."/>
            <person name="Singh A."/>
            <person name="Wilkins M.J."/>
            <person name="Karaoz U."/>
            <person name="Brodie E.L."/>
            <person name="Williams K.H."/>
            <person name="Hubbard S.S."/>
            <person name="Banfield J.F."/>
        </authorList>
    </citation>
    <scope>NUCLEOTIDE SEQUENCE [LARGE SCALE GENOMIC DNA]</scope>
</reference>
<evidence type="ECO:0000313" key="3">
    <source>
        <dbReference type="Proteomes" id="UP000178510"/>
    </source>
</evidence>
<evidence type="ECO:0000259" key="1">
    <source>
        <dbReference type="Pfam" id="PF18930"/>
    </source>
</evidence>
<dbReference type="STRING" id="1802274.A3J58_02825"/>
<sequence length="71" mass="7880">MGIWSHLLFSTGGGIMDSMNEAYCVKCREKREMKDAKEVAMKGKGGQERRAMTGTCTVCGTKMFKILGKKQ</sequence>
<accession>A0A1G2KW52</accession>
<feature type="domain" description="DUF5679" evidence="1">
    <location>
        <begin position="23"/>
        <end position="66"/>
    </location>
</feature>